<evidence type="ECO:0000313" key="2">
    <source>
        <dbReference type="EMBL" id="TDC27637.1"/>
    </source>
</evidence>
<feature type="domain" description="N-acetyltransferase" evidence="1">
    <location>
        <begin position="153"/>
        <end position="285"/>
    </location>
</feature>
<dbReference type="InterPro" id="IPR000182">
    <property type="entry name" value="GNAT_dom"/>
</dbReference>
<reference evidence="2 3" key="1">
    <citation type="submission" date="2019-03" db="EMBL/GenBank/DDBJ databases">
        <title>Draft genome sequences of novel Actinobacteria.</title>
        <authorList>
            <person name="Sahin N."/>
            <person name="Ay H."/>
            <person name="Saygin H."/>
        </authorList>
    </citation>
    <scope>NUCLEOTIDE SEQUENCE [LARGE SCALE GENOMIC DNA]</scope>
    <source>
        <strain evidence="2 3">JCM 30547</strain>
    </source>
</reference>
<keyword evidence="3" id="KW-1185">Reference proteome</keyword>
<keyword evidence="2" id="KW-0808">Transferase</keyword>
<gene>
    <name evidence="2" type="ORF">E1261_20385</name>
</gene>
<sequence length="285" mass="31297">MRVQVTSDPADFSQLAFPFLQQDPVLNTVILSNVHERAIGIRPVDDIPPYFVSVHDEDVIGVAMRTPGRGVYLGSLRADLVDLVTDQYLDLYDGVVSEGLYDEVVPGGVAGDAAAALRFAERWCERRGGQVQEVMRTRLHKLITPAPLTAEAGVARPMQSEDIDLVAAWAGDGFPELGDETRDWAEDKLAENTLWIWEVDGVAVSMVAYHRPIFGVCRVGPVYTPPEHRRHGYAGALTSYVTAEILAGGNQACLYTDLANPTSNKIYHQAGYRPLADFVVLEFTP</sequence>
<dbReference type="InterPro" id="IPR013653">
    <property type="entry name" value="GCN5-like_dom"/>
</dbReference>
<dbReference type="CDD" id="cd04301">
    <property type="entry name" value="NAT_SF"/>
    <property type="match status" value="1"/>
</dbReference>
<name>A0A4R4PYL0_9ACTN</name>
<proteinExistence type="predicted"/>
<dbReference type="RefSeq" id="WP_132408733.1">
    <property type="nucleotide sequence ID" value="NZ_SMKA01000091.1"/>
</dbReference>
<protein>
    <submittedName>
        <fullName evidence="2">GNAT family N-acetyltransferase</fullName>
    </submittedName>
</protein>
<dbReference type="PROSITE" id="PS51186">
    <property type="entry name" value="GNAT"/>
    <property type="match status" value="1"/>
</dbReference>
<organism evidence="2 3">
    <name type="scientific">Kribbella albertanoniae</name>
    <dbReference type="NCBI Taxonomy" id="1266829"/>
    <lineage>
        <taxon>Bacteria</taxon>
        <taxon>Bacillati</taxon>
        <taxon>Actinomycetota</taxon>
        <taxon>Actinomycetes</taxon>
        <taxon>Propionibacteriales</taxon>
        <taxon>Kribbellaceae</taxon>
        <taxon>Kribbella</taxon>
    </lineage>
</organism>
<dbReference type="Proteomes" id="UP000295075">
    <property type="component" value="Unassembled WGS sequence"/>
</dbReference>
<dbReference type="SUPFAM" id="SSF55729">
    <property type="entry name" value="Acyl-CoA N-acyltransferases (Nat)"/>
    <property type="match status" value="1"/>
</dbReference>
<accession>A0A4R4PYL0</accession>
<evidence type="ECO:0000313" key="3">
    <source>
        <dbReference type="Proteomes" id="UP000295075"/>
    </source>
</evidence>
<dbReference type="AlphaFoldDB" id="A0A4R4PYL0"/>
<dbReference type="EMBL" id="SMKA01000091">
    <property type="protein sequence ID" value="TDC27637.1"/>
    <property type="molecule type" value="Genomic_DNA"/>
</dbReference>
<evidence type="ECO:0000259" key="1">
    <source>
        <dbReference type="PROSITE" id="PS51186"/>
    </source>
</evidence>
<comment type="caution">
    <text evidence="2">The sequence shown here is derived from an EMBL/GenBank/DDBJ whole genome shotgun (WGS) entry which is preliminary data.</text>
</comment>
<dbReference type="Pfam" id="PF08445">
    <property type="entry name" value="FR47"/>
    <property type="match status" value="1"/>
</dbReference>
<dbReference type="InterPro" id="IPR016181">
    <property type="entry name" value="Acyl_CoA_acyltransferase"/>
</dbReference>
<dbReference type="OrthoDB" id="3174529at2"/>
<dbReference type="GO" id="GO:0016747">
    <property type="term" value="F:acyltransferase activity, transferring groups other than amino-acyl groups"/>
    <property type="evidence" value="ECO:0007669"/>
    <property type="project" value="InterPro"/>
</dbReference>
<dbReference type="Gene3D" id="3.40.630.30">
    <property type="match status" value="1"/>
</dbReference>